<accession>A0A4Q2CYW5</accession>
<dbReference type="OrthoDB" id="3221862at2759"/>
<comment type="caution">
    <text evidence="2">The sequence shown here is derived from an EMBL/GenBank/DDBJ whole genome shotgun (WGS) entry which is preliminary data.</text>
</comment>
<dbReference type="EMBL" id="SDEE01002033">
    <property type="protein sequence ID" value="RXW11326.1"/>
    <property type="molecule type" value="Genomic_DNA"/>
</dbReference>
<dbReference type="AlphaFoldDB" id="A0A4Q2CYW5"/>
<sequence>KVYKLLPPPKEELDDVLAFIFTGIKPPTDQDLGRTPMLVRRTAVSNALEWLKLNHSDYSDLDIDYGTLATYPEHGIPVNVIFRPTEDGSNVIAAATTKRAGRGKLRLYDYGR</sequence>
<gene>
    <name evidence="2" type="ORF">EST38_g14529</name>
</gene>
<evidence type="ECO:0000259" key="1">
    <source>
        <dbReference type="Pfam" id="PF20209"/>
    </source>
</evidence>
<dbReference type="Proteomes" id="UP000290288">
    <property type="component" value="Unassembled WGS sequence"/>
</dbReference>
<evidence type="ECO:0000313" key="2">
    <source>
        <dbReference type="EMBL" id="RXW11326.1"/>
    </source>
</evidence>
<dbReference type="STRING" id="2316362.A0A4Q2CYW5"/>
<proteinExistence type="predicted"/>
<organism evidence="2 3">
    <name type="scientific">Candolleomyces aberdarensis</name>
    <dbReference type="NCBI Taxonomy" id="2316362"/>
    <lineage>
        <taxon>Eukaryota</taxon>
        <taxon>Fungi</taxon>
        <taxon>Dikarya</taxon>
        <taxon>Basidiomycota</taxon>
        <taxon>Agaricomycotina</taxon>
        <taxon>Agaricomycetes</taxon>
        <taxon>Agaricomycetidae</taxon>
        <taxon>Agaricales</taxon>
        <taxon>Agaricineae</taxon>
        <taxon>Psathyrellaceae</taxon>
        <taxon>Candolleomyces</taxon>
    </lineage>
</organism>
<evidence type="ECO:0000313" key="3">
    <source>
        <dbReference type="Proteomes" id="UP000290288"/>
    </source>
</evidence>
<name>A0A4Q2CYW5_9AGAR</name>
<feature type="non-terminal residue" evidence="2">
    <location>
        <position position="1"/>
    </location>
</feature>
<dbReference type="InterPro" id="IPR046700">
    <property type="entry name" value="DUF6570"/>
</dbReference>
<feature type="domain" description="DUF6570" evidence="1">
    <location>
        <begin position="5"/>
        <end position="68"/>
    </location>
</feature>
<reference evidence="2 3" key="1">
    <citation type="submission" date="2019-01" db="EMBL/GenBank/DDBJ databases">
        <title>Draft genome sequence of Psathyrella aberdarensis IHI B618.</title>
        <authorList>
            <person name="Buettner E."/>
            <person name="Kellner H."/>
        </authorList>
    </citation>
    <scope>NUCLEOTIDE SEQUENCE [LARGE SCALE GENOMIC DNA]</scope>
    <source>
        <strain evidence="2 3">IHI B618</strain>
    </source>
</reference>
<dbReference type="Pfam" id="PF20209">
    <property type="entry name" value="DUF6570"/>
    <property type="match status" value="1"/>
</dbReference>
<keyword evidence="3" id="KW-1185">Reference proteome</keyword>
<protein>
    <recommendedName>
        <fullName evidence="1">DUF6570 domain-containing protein</fullName>
    </recommendedName>
</protein>